<dbReference type="PANTHER" id="PTHR35795:SF1">
    <property type="entry name" value="BIS(5'-NUCLEOSYL)-TETRAPHOSPHATASE, SYMMETRICAL"/>
    <property type="match status" value="1"/>
</dbReference>
<dbReference type="STRING" id="500633.CLOHIR_01982"/>
<feature type="domain" description="HD" evidence="7">
    <location>
        <begin position="18"/>
        <end position="133"/>
    </location>
</feature>
<dbReference type="Proteomes" id="UP000003178">
    <property type="component" value="Unassembled WGS sequence"/>
</dbReference>
<keyword evidence="5" id="KW-0408">Iron</keyword>
<accession>B6G1H5</accession>
<dbReference type="GO" id="GO:0046872">
    <property type="term" value="F:metal ion binding"/>
    <property type="evidence" value="ECO:0007669"/>
    <property type="project" value="UniProtKB-KW"/>
</dbReference>
<dbReference type="OrthoDB" id="5295945at2"/>
<dbReference type="PROSITE" id="PS51831">
    <property type="entry name" value="HD"/>
    <property type="match status" value="1"/>
</dbReference>
<organism evidence="8 9">
    <name type="scientific">Peptacetobacter hiranonis (strain DSM 13275 / JCM 10541 / KCTC 15199 / TO-931)</name>
    <name type="common">Clostridium hiranonis</name>
    <dbReference type="NCBI Taxonomy" id="500633"/>
    <lineage>
        <taxon>Bacteria</taxon>
        <taxon>Bacillati</taxon>
        <taxon>Bacillota</taxon>
        <taxon>Clostridia</taxon>
        <taxon>Peptostreptococcales</taxon>
        <taxon>Peptostreptococcaceae</taxon>
        <taxon>Peptacetobacter</taxon>
    </lineage>
</organism>
<dbReference type="RefSeq" id="WP_006440843.1">
    <property type="nucleotide sequence ID" value="NZ_DS995359.1"/>
</dbReference>
<reference evidence="8 9" key="1">
    <citation type="submission" date="2008-09" db="EMBL/GenBank/DDBJ databases">
        <authorList>
            <person name="Fulton L."/>
            <person name="Clifton S."/>
            <person name="Fulton B."/>
            <person name="Xu J."/>
            <person name="Minx P."/>
            <person name="Pepin K.H."/>
            <person name="Johnson M."/>
            <person name="Thiruvilangam P."/>
            <person name="Bhonagiri V."/>
            <person name="Nash W.E."/>
            <person name="Mardis E.R."/>
            <person name="Wilson R.K."/>
        </authorList>
    </citation>
    <scope>NUCLEOTIDE SEQUENCE [LARGE SCALE GENOMIC DNA]</scope>
    <source>
        <strain evidence="8 9">DSM 13275</strain>
    </source>
</reference>
<dbReference type="EC" id="3.6.1.41" evidence="1"/>
<evidence type="ECO:0000313" key="8">
    <source>
        <dbReference type="EMBL" id="EEA84359.1"/>
    </source>
</evidence>
<name>B6G1H5_PEPHT</name>
<dbReference type="Gene3D" id="1.10.3210.10">
    <property type="entry name" value="Hypothetical protein af1432"/>
    <property type="match status" value="1"/>
</dbReference>
<dbReference type="SUPFAM" id="SSF109604">
    <property type="entry name" value="HD-domain/PDEase-like"/>
    <property type="match status" value="1"/>
</dbReference>
<dbReference type="GO" id="GO:0000166">
    <property type="term" value="F:nucleotide binding"/>
    <property type="evidence" value="ECO:0007669"/>
    <property type="project" value="UniProtKB-KW"/>
</dbReference>
<comment type="caution">
    <text evidence="8">The sequence shown here is derived from an EMBL/GenBank/DDBJ whole genome shotgun (WGS) entry which is preliminary data.</text>
</comment>
<evidence type="ECO:0000256" key="1">
    <source>
        <dbReference type="ARBA" id="ARBA00012506"/>
    </source>
</evidence>
<keyword evidence="4 8" id="KW-0378">Hydrolase</keyword>
<keyword evidence="2" id="KW-0479">Metal-binding</keyword>
<dbReference type="HOGENOM" id="CLU_089580_1_2_9"/>
<dbReference type="InterPro" id="IPR003607">
    <property type="entry name" value="HD/PDEase_dom"/>
</dbReference>
<dbReference type="NCBIfam" id="TIGR00488">
    <property type="entry name" value="bis(5'-nucleosyl)-tetraphosphatase (symmetrical) YqeK"/>
    <property type="match status" value="1"/>
</dbReference>
<reference evidence="8 9" key="2">
    <citation type="submission" date="2008-10" db="EMBL/GenBank/DDBJ databases">
        <title>Draft genome sequence of Clostridium hiranonis (DSM 13275).</title>
        <authorList>
            <person name="Sudarsanam P."/>
            <person name="Ley R."/>
            <person name="Guruge J."/>
            <person name="Turnbaugh P.J."/>
            <person name="Mahowald M."/>
            <person name="Liep D."/>
            <person name="Gordon J."/>
        </authorList>
    </citation>
    <scope>NUCLEOTIDE SEQUENCE [LARGE SCALE GENOMIC DNA]</scope>
    <source>
        <strain evidence="8 9">DSM 13275</strain>
    </source>
</reference>
<keyword evidence="9" id="KW-1185">Reference proteome</keyword>
<evidence type="ECO:0000256" key="5">
    <source>
        <dbReference type="ARBA" id="ARBA00023004"/>
    </source>
</evidence>
<dbReference type="GO" id="GO:0008803">
    <property type="term" value="F:bis(5'-nucleosyl)-tetraphosphatase (symmetrical) activity"/>
    <property type="evidence" value="ECO:0007669"/>
    <property type="project" value="UniProtKB-EC"/>
</dbReference>
<dbReference type="PANTHER" id="PTHR35795">
    <property type="entry name" value="SLR1885 PROTEIN"/>
    <property type="match status" value="1"/>
</dbReference>
<dbReference type="InterPro" id="IPR006674">
    <property type="entry name" value="HD_domain"/>
</dbReference>
<comment type="catalytic activity">
    <reaction evidence="6">
        <text>P(1),P(4)-bis(5'-adenosyl) tetraphosphate + H2O = 2 ADP + 2 H(+)</text>
        <dbReference type="Rhea" id="RHEA:24252"/>
        <dbReference type="ChEBI" id="CHEBI:15377"/>
        <dbReference type="ChEBI" id="CHEBI:15378"/>
        <dbReference type="ChEBI" id="CHEBI:58141"/>
        <dbReference type="ChEBI" id="CHEBI:456216"/>
        <dbReference type="EC" id="3.6.1.41"/>
    </reaction>
</comment>
<evidence type="ECO:0000259" key="7">
    <source>
        <dbReference type="PROSITE" id="PS51831"/>
    </source>
</evidence>
<evidence type="ECO:0000256" key="6">
    <source>
        <dbReference type="ARBA" id="ARBA00049417"/>
    </source>
</evidence>
<evidence type="ECO:0000256" key="4">
    <source>
        <dbReference type="ARBA" id="ARBA00022801"/>
    </source>
</evidence>
<dbReference type="InterPro" id="IPR051094">
    <property type="entry name" value="Diverse_Catalytic_Enzymes"/>
</dbReference>
<proteinExistence type="predicted"/>
<gene>
    <name evidence="8" type="ORF">CLOHIR_01982</name>
</gene>
<dbReference type="Pfam" id="PF01966">
    <property type="entry name" value="HD"/>
    <property type="match status" value="1"/>
</dbReference>
<dbReference type="AlphaFoldDB" id="B6G1H5"/>
<dbReference type="CDD" id="cd00077">
    <property type="entry name" value="HDc"/>
    <property type="match status" value="1"/>
</dbReference>
<evidence type="ECO:0000256" key="2">
    <source>
        <dbReference type="ARBA" id="ARBA00022723"/>
    </source>
</evidence>
<sequence>MNLDQIKEKLKELLTEKRYVHSLNVADSAKKLAKIYGADEEKAYLAGVVHDCAKYFKTDKVDRYVEKYNIELDELEVGNISLSHSIIGSYVVKYDFGIDDEDIISSVRYHTTGKVDMNLMEKIIYVADLIEVGRDYPGVEELRELAYGGDIDAAMIQSFDNTIALMLKKGNTIHPRSVAARNFMITERKKKKAIKNL</sequence>
<evidence type="ECO:0000256" key="3">
    <source>
        <dbReference type="ARBA" id="ARBA00022741"/>
    </source>
</evidence>
<dbReference type="InterPro" id="IPR005249">
    <property type="entry name" value="YqeK"/>
</dbReference>
<dbReference type="EMBL" id="ABWP01000074">
    <property type="protein sequence ID" value="EEA84359.1"/>
    <property type="molecule type" value="Genomic_DNA"/>
</dbReference>
<evidence type="ECO:0000313" key="9">
    <source>
        <dbReference type="Proteomes" id="UP000003178"/>
    </source>
</evidence>
<protein>
    <recommendedName>
        <fullName evidence="1">bis(5'-nucleosyl)-tetraphosphatase (symmetrical)</fullName>
        <ecNumber evidence="1">3.6.1.41</ecNumber>
    </recommendedName>
</protein>
<dbReference type="SMART" id="SM00471">
    <property type="entry name" value="HDc"/>
    <property type="match status" value="1"/>
</dbReference>
<keyword evidence="3" id="KW-0547">Nucleotide-binding</keyword>
<dbReference type="eggNOG" id="COG1713">
    <property type="taxonomic scope" value="Bacteria"/>
</dbReference>